<protein>
    <submittedName>
        <fullName evidence="1">Uncharacterized protein</fullName>
    </submittedName>
</protein>
<dbReference type="RefSeq" id="WP_182499579.1">
    <property type="nucleotide sequence ID" value="NZ_BMKM01000012.1"/>
</dbReference>
<reference evidence="1" key="1">
    <citation type="journal article" date="2014" name="Int. J. Syst. Evol. Microbiol.">
        <title>Complete genome sequence of Corynebacterium casei LMG S-19264T (=DSM 44701T), isolated from a smear-ripened cheese.</title>
        <authorList>
            <consortium name="US DOE Joint Genome Institute (JGI-PGF)"/>
            <person name="Walter F."/>
            <person name="Albersmeier A."/>
            <person name="Kalinowski J."/>
            <person name="Ruckert C."/>
        </authorList>
    </citation>
    <scope>NUCLEOTIDE SEQUENCE</scope>
    <source>
        <strain evidence="1">CGMCC 1.15966</strain>
    </source>
</reference>
<evidence type="ECO:0000313" key="1">
    <source>
        <dbReference type="EMBL" id="GGE32388.1"/>
    </source>
</evidence>
<accession>A0A8H9G2Q4</accession>
<reference evidence="1" key="2">
    <citation type="submission" date="2020-09" db="EMBL/GenBank/DDBJ databases">
        <authorList>
            <person name="Sun Q."/>
            <person name="Zhou Y."/>
        </authorList>
    </citation>
    <scope>NUCLEOTIDE SEQUENCE</scope>
    <source>
        <strain evidence="1">CGMCC 1.15966</strain>
    </source>
</reference>
<dbReference type="AlphaFoldDB" id="A0A8H9G2Q4"/>
<keyword evidence="2" id="KW-1185">Reference proteome</keyword>
<dbReference type="Proteomes" id="UP000614460">
    <property type="component" value="Unassembled WGS sequence"/>
</dbReference>
<name>A0A8H9G2Q4_9SPHI</name>
<organism evidence="1 2">
    <name type="scientific">Sphingobacterium cellulitidis</name>
    <dbReference type="NCBI Taxonomy" id="1768011"/>
    <lineage>
        <taxon>Bacteria</taxon>
        <taxon>Pseudomonadati</taxon>
        <taxon>Bacteroidota</taxon>
        <taxon>Sphingobacteriia</taxon>
        <taxon>Sphingobacteriales</taxon>
        <taxon>Sphingobacteriaceae</taxon>
        <taxon>Sphingobacterium</taxon>
    </lineage>
</organism>
<proteinExistence type="predicted"/>
<comment type="caution">
    <text evidence="1">The sequence shown here is derived from an EMBL/GenBank/DDBJ whole genome shotgun (WGS) entry which is preliminary data.</text>
</comment>
<sequence>MKDISIKKEELREIIEVFRRDSDVTKLERFKLNIAPIPNKGWSYDKNAWNRAMLILELFENNERADKPLIKWLLDEEIKGQEIDILYYALDVNAYLLYKHMDAEDVYQLYNSKFGYANVFHLDVELIFGYDREQMKQYLKDTIESNPMNSEILKTISDYESNPDAKFKTRSEYIEYYENRKIKHIRNDIESSRSFMESGK</sequence>
<evidence type="ECO:0000313" key="2">
    <source>
        <dbReference type="Proteomes" id="UP000614460"/>
    </source>
</evidence>
<dbReference type="EMBL" id="BMKM01000012">
    <property type="protein sequence ID" value="GGE32388.1"/>
    <property type="molecule type" value="Genomic_DNA"/>
</dbReference>
<gene>
    <name evidence="1" type="ORF">GCM10011516_32670</name>
</gene>